<evidence type="ECO:0000256" key="1">
    <source>
        <dbReference type="ARBA" id="ARBA00022737"/>
    </source>
</evidence>
<evidence type="ECO:0000256" key="2">
    <source>
        <dbReference type="ARBA" id="ARBA00023043"/>
    </source>
</evidence>
<gene>
    <name evidence="5" type="ORF">TSOC_007864</name>
</gene>
<name>A0A2J7ZZY9_9CHLO</name>
<dbReference type="InterPro" id="IPR002110">
    <property type="entry name" value="Ankyrin_rpt"/>
</dbReference>
<dbReference type="EMBL" id="PGGS01000276">
    <property type="protein sequence ID" value="PNH05841.1"/>
    <property type="molecule type" value="Genomic_DNA"/>
</dbReference>
<dbReference type="InterPro" id="IPR059179">
    <property type="entry name" value="MLKL-like_MCAfunc"/>
</dbReference>
<dbReference type="Proteomes" id="UP000236333">
    <property type="component" value="Unassembled WGS sequence"/>
</dbReference>
<sequence>MDFLGTLGTAVKLAFQLRDQLRDLKDIKGDAELLSGQVGRVGELLKSLQEASAMIPPDNWTSPYTADALKAVETTLEEIAAYVGTLATKNFLVKLFTAGKYQGTAGVIIGSINAATRRLAVHLGELQLALGIEQHADLRVQFSQQHTHLQKHFHCVQSELQNVSAKLEVLQSFKREADRLQSRVEQLEQQRGTSCSSSSTWSCAGGGLSPASASASASSSAVLLLDLKACIQGAVHQAFLQQQGMAGAVGAEATPEVVKQLRVEIGSLRRAAGAAGTGFAADAAAASAEVEAGSMEHFLTLLDTAAGSSGNGTSGREHQQHQQQHQHSLLGPLMSSAPMLPMSGDSMGAGMSGLYTFASDMGQQSPWADPCTPVADIDHRQRHLSPSPDAALNRPVRRAQTSEEIKLLVAAKGGNMAGVPSAGDSINVQDADGYTLLHFAAVRGLLEPVEQLLQAGSAVGAQTENGYTPLHLAAMYDNAVVAEALLGYSANMEARSKDGKTPLHAACLASKLAVVEGLLRKGAKVDAKTKNGSTPLHISSGTNKAGAAAVVKVLLKYGAKADEKDEDWSAPLHVACRNSGAADNVAVVEALLQQGHATAELLDAAGSTPLHIAAQYGNVAAARALIRLGAKVDARRKDGLRPLHLAAWHNRTEAAQLLLEEGKAAVHKVDKADMDEATPLHVAAKYGSQEVVELLLAKGADFKVEDQDGLRPLHLAARENRRGTAEVLLLKGCKVDSCTRAGRTALEIAQSQKHTDLIVLLQDPRWTKSKLGSMGSFFSKKK</sequence>
<protein>
    <submittedName>
        <fullName evidence="5">Ankyrin-2</fullName>
    </submittedName>
</protein>
<dbReference type="AlphaFoldDB" id="A0A2J7ZZY9"/>
<evidence type="ECO:0000256" key="3">
    <source>
        <dbReference type="PROSITE-ProRule" id="PRU00023"/>
    </source>
</evidence>
<reference evidence="5 6" key="1">
    <citation type="journal article" date="2017" name="Mol. Biol. Evol.">
        <title>The 4-celled Tetrabaena socialis nuclear genome reveals the essential components for genetic control of cell number at the origin of multicellularity in the volvocine lineage.</title>
        <authorList>
            <person name="Featherston J."/>
            <person name="Arakaki Y."/>
            <person name="Hanschen E.R."/>
            <person name="Ferris P.J."/>
            <person name="Michod R.E."/>
            <person name="Olson B.J.S.C."/>
            <person name="Nozaki H."/>
            <person name="Durand P.M."/>
        </authorList>
    </citation>
    <scope>NUCLEOTIDE SEQUENCE [LARGE SCALE GENOMIC DNA]</scope>
    <source>
        <strain evidence="5 6">NIES-571</strain>
    </source>
</reference>
<dbReference type="SMART" id="SM00248">
    <property type="entry name" value="ANK"/>
    <property type="match status" value="9"/>
</dbReference>
<organism evidence="5 6">
    <name type="scientific">Tetrabaena socialis</name>
    <dbReference type="NCBI Taxonomy" id="47790"/>
    <lineage>
        <taxon>Eukaryota</taxon>
        <taxon>Viridiplantae</taxon>
        <taxon>Chlorophyta</taxon>
        <taxon>core chlorophytes</taxon>
        <taxon>Chlorophyceae</taxon>
        <taxon>CS clade</taxon>
        <taxon>Chlamydomonadales</taxon>
        <taxon>Tetrabaenaceae</taxon>
        <taxon>Tetrabaena</taxon>
    </lineage>
</organism>
<keyword evidence="2 3" id="KW-0040">ANK repeat</keyword>
<feature type="repeat" description="ANK" evidence="3">
    <location>
        <begin position="432"/>
        <end position="464"/>
    </location>
</feature>
<dbReference type="Pfam" id="PF00023">
    <property type="entry name" value="Ank"/>
    <property type="match status" value="1"/>
</dbReference>
<accession>A0A2J7ZZY9</accession>
<dbReference type="CDD" id="cd21037">
    <property type="entry name" value="MLKL_NTD"/>
    <property type="match status" value="1"/>
</dbReference>
<dbReference type="OrthoDB" id="3065869at2759"/>
<feature type="repeat" description="ANK" evidence="3">
    <location>
        <begin position="531"/>
        <end position="566"/>
    </location>
</feature>
<dbReference type="PROSITE" id="PS50297">
    <property type="entry name" value="ANK_REP_REGION"/>
    <property type="match status" value="8"/>
</dbReference>
<keyword evidence="6" id="KW-1185">Reference proteome</keyword>
<feature type="repeat" description="ANK" evidence="3">
    <location>
        <begin position="708"/>
        <end position="740"/>
    </location>
</feature>
<dbReference type="GO" id="GO:0007166">
    <property type="term" value="P:cell surface receptor signaling pathway"/>
    <property type="evidence" value="ECO:0007669"/>
    <property type="project" value="InterPro"/>
</dbReference>
<feature type="repeat" description="ANK" evidence="3">
    <location>
        <begin position="638"/>
        <end position="662"/>
    </location>
</feature>
<proteinExistence type="predicted"/>
<dbReference type="GO" id="GO:0005737">
    <property type="term" value="C:cytoplasm"/>
    <property type="evidence" value="ECO:0007669"/>
    <property type="project" value="TreeGrafter"/>
</dbReference>
<dbReference type="PANTHER" id="PTHR24198:SF165">
    <property type="entry name" value="ANKYRIN REPEAT-CONTAINING PROTEIN-RELATED"/>
    <property type="match status" value="1"/>
</dbReference>
<evidence type="ECO:0000313" key="6">
    <source>
        <dbReference type="Proteomes" id="UP000236333"/>
    </source>
</evidence>
<dbReference type="Gene3D" id="1.20.930.20">
    <property type="entry name" value="Adaptor protein Cbl, N-terminal domain"/>
    <property type="match status" value="1"/>
</dbReference>
<dbReference type="PROSITE" id="PS50088">
    <property type="entry name" value="ANK_REPEAT"/>
    <property type="match status" value="8"/>
</dbReference>
<dbReference type="PRINTS" id="PR01415">
    <property type="entry name" value="ANKYRIN"/>
</dbReference>
<evidence type="ECO:0000313" key="5">
    <source>
        <dbReference type="EMBL" id="PNH05841.1"/>
    </source>
</evidence>
<comment type="caution">
    <text evidence="5">The sequence shown here is derived from an EMBL/GenBank/DDBJ whole genome shotgun (WGS) entry which is preliminary data.</text>
</comment>
<dbReference type="PANTHER" id="PTHR24198">
    <property type="entry name" value="ANKYRIN REPEAT AND PROTEIN KINASE DOMAIN-CONTAINING PROTEIN"/>
    <property type="match status" value="1"/>
</dbReference>
<dbReference type="InterPro" id="IPR036770">
    <property type="entry name" value="Ankyrin_rpt-contain_sf"/>
</dbReference>
<keyword evidence="1" id="KW-0677">Repeat</keyword>
<dbReference type="Pfam" id="PF12796">
    <property type="entry name" value="Ank_2"/>
    <property type="match status" value="3"/>
</dbReference>
<feature type="repeat" description="ANK" evidence="3">
    <location>
        <begin position="498"/>
        <end position="530"/>
    </location>
</feature>
<dbReference type="Gene3D" id="1.25.40.20">
    <property type="entry name" value="Ankyrin repeat-containing domain"/>
    <property type="match status" value="4"/>
</dbReference>
<dbReference type="InterPro" id="IPR036537">
    <property type="entry name" value="Adaptor_Cbl_N_dom_sf"/>
</dbReference>
<feature type="repeat" description="ANK" evidence="3">
    <location>
        <begin position="675"/>
        <end position="707"/>
    </location>
</feature>
<feature type="region of interest" description="Disordered" evidence="4">
    <location>
        <begin position="305"/>
        <end position="327"/>
    </location>
</feature>
<feature type="repeat" description="ANK" evidence="3">
    <location>
        <begin position="605"/>
        <end position="637"/>
    </location>
</feature>
<evidence type="ECO:0000256" key="4">
    <source>
        <dbReference type="SAM" id="MobiDB-lite"/>
    </source>
</evidence>
<dbReference type="SUPFAM" id="SSF48403">
    <property type="entry name" value="Ankyrin repeat"/>
    <property type="match status" value="1"/>
</dbReference>
<feature type="repeat" description="ANK" evidence="3">
    <location>
        <begin position="465"/>
        <end position="497"/>
    </location>
</feature>